<dbReference type="InterPro" id="IPR009050">
    <property type="entry name" value="Globin-like_sf"/>
</dbReference>
<keyword evidence="4" id="KW-0408">Iron</keyword>
<dbReference type="Gene3D" id="1.10.490.10">
    <property type="entry name" value="Globins"/>
    <property type="match status" value="1"/>
</dbReference>
<dbReference type="RefSeq" id="WP_121370846.1">
    <property type="nucleotide sequence ID" value="NZ_RBKS01000001.1"/>
</dbReference>
<dbReference type="InterPro" id="IPR012292">
    <property type="entry name" value="Globin/Proto"/>
</dbReference>
<dbReference type="GO" id="GO:0019825">
    <property type="term" value="F:oxygen binding"/>
    <property type="evidence" value="ECO:0007669"/>
    <property type="project" value="InterPro"/>
</dbReference>
<dbReference type="AlphaFoldDB" id="A0A495IKL7"/>
<evidence type="ECO:0000313" key="6">
    <source>
        <dbReference type="Proteomes" id="UP000280008"/>
    </source>
</evidence>
<keyword evidence="3" id="KW-0479">Metal-binding</keyword>
<gene>
    <name evidence="5" type="ORF">C8E83_3142</name>
</gene>
<organism evidence="5 6">
    <name type="scientific">Frondihabitans australicus</name>
    <dbReference type="NCBI Taxonomy" id="386892"/>
    <lineage>
        <taxon>Bacteria</taxon>
        <taxon>Bacillati</taxon>
        <taxon>Actinomycetota</taxon>
        <taxon>Actinomycetes</taxon>
        <taxon>Micrococcales</taxon>
        <taxon>Microbacteriaceae</taxon>
        <taxon>Frondihabitans</taxon>
    </lineage>
</organism>
<sequence length="151" mass="15637">MADATSLYEAAGGAEGLLAPAEAWHARCLADPVVSHAFSHPGQHPDHLRRLAAYWGEALGGPAVYSSSIADESFVVRLHSGNGEHRDMDDRAIACFEGAIADVGLDRDAAVGASLVSYFAAATRRLAEHPAGVAGIPDGLPVPRWSVSGPG</sequence>
<evidence type="ECO:0000256" key="3">
    <source>
        <dbReference type="ARBA" id="ARBA00022723"/>
    </source>
</evidence>
<evidence type="ECO:0000256" key="1">
    <source>
        <dbReference type="ARBA" id="ARBA00022448"/>
    </source>
</evidence>
<reference evidence="5 6" key="1">
    <citation type="submission" date="2018-10" db="EMBL/GenBank/DDBJ databases">
        <title>Sequencing the genomes of 1000 actinobacteria strains.</title>
        <authorList>
            <person name="Klenk H.-P."/>
        </authorList>
    </citation>
    <scope>NUCLEOTIDE SEQUENCE [LARGE SCALE GENOMIC DNA]</scope>
    <source>
        <strain evidence="5 6">DSM 17894</strain>
    </source>
</reference>
<evidence type="ECO:0000256" key="4">
    <source>
        <dbReference type="ARBA" id="ARBA00023004"/>
    </source>
</evidence>
<dbReference type="SUPFAM" id="SSF46458">
    <property type="entry name" value="Globin-like"/>
    <property type="match status" value="1"/>
</dbReference>
<dbReference type="InterPro" id="IPR001486">
    <property type="entry name" value="Hemoglobin_trunc"/>
</dbReference>
<evidence type="ECO:0000313" key="5">
    <source>
        <dbReference type="EMBL" id="RKR75978.1"/>
    </source>
</evidence>
<dbReference type="GO" id="GO:0046872">
    <property type="term" value="F:metal ion binding"/>
    <property type="evidence" value="ECO:0007669"/>
    <property type="project" value="UniProtKB-KW"/>
</dbReference>
<accession>A0A495IKL7</accession>
<dbReference type="OrthoDB" id="9798157at2"/>
<proteinExistence type="predicted"/>
<dbReference type="Proteomes" id="UP000280008">
    <property type="component" value="Unassembled WGS sequence"/>
</dbReference>
<dbReference type="EMBL" id="RBKS01000001">
    <property type="protein sequence ID" value="RKR75978.1"/>
    <property type="molecule type" value="Genomic_DNA"/>
</dbReference>
<evidence type="ECO:0000256" key="2">
    <source>
        <dbReference type="ARBA" id="ARBA00022617"/>
    </source>
</evidence>
<dbReference type="GO" id="GO:0020037">
    <property type="term" value="F:heme binding"/>
    <property type="evidence" value="ECO:0007669"/>
    <property type="project" value="InterPro"/>
</dbReference>
<comment type="caution">
    <text evidence="5">The sequence shown here is derived from an EMBL/GenBank/DDBJ whole genome shotgun (WGS) entry which is preliminary data.</text>
</comment>
<keyword evidence="6" id="KW-1185">Reference proteome</keyword>
<keyword evidence="1" id="KW-0813">Transport</keyword>
<dbReference type="Pfam" id="PF01152">
    <property type="entry name" value="Bac_globin"/>
    <property type="match status" value="1"/>
</dbReference>
<protein>
    <submittedName>
        <fullName evidence="5">Hemoglobin</fullName>
    </submittedName>
</protein>
<keyword evidence="2" id="KW-0349">Heme</keyword>
<name>A0A495IKL7_9MICO</name>